<dbReference type="OrthoDB" id="4035964at2759"/>
<feature type="transmembrane region" description="Helical" evidence="2">
    <location>
        <begin position="6"/>
        <end position="29"/>
    </location>
</feature>
<evidence type="ECO:0000313" key="4">
    <source>
        <dbReference type="Proteomes" id="UP000190274"/>
    </source>
</evidence>
<keyword evidence="4" id="KW-1185">Reference proteome</keyword>
<reference evidence="4" key="1">
    <citation type="submission" date="2016-03" db="EMBL/GenBank/DDBJ databases">
        <authorList>
            <person name="Devillers H."/>
        </authorList>
    </citation>
    <scope>NUCLEOTIDE SEQUENCE [LARGE SCALE GENOMIC DNA]</scope>
</reference>
<keyword evidence="2" id="KW-0472">Membrane</keyword>
<feature type="compositionally biased region" description="Polar residues" evidence="1">
    <location>
        <begin position="36"/>
        <end position="50"/>
    </location>
</feature>
<dbReference type="AlphaFoldDB" id="A0A1G4JER9"/>
<proteinExistence type="predicted"/>
<name>A0A1G4JER9_9SACH</name>
<feature type="region of interest" description="Disordered" evidence="1">
    <location>
        <begin position="33"/>
        <end position="52"/>
    </location>
</feature>
<evidence type="ECO:0000256" key="1">
    <source>
        <dbReference type="SAM" id="MobiDB-lite"/>
    </source>
</evidence>
<dbReference type="EMBL" id="LT598455">
    <property type="protein sequence ID" value="SCU88677.1"/>
    <property type="molecule type" value="Genomic_DNA"/>
</dbReference>
<organism evidence="3 4">
    <name type="scientific">Lachancea dasiensis</name>
    <dbReference type="NCBI Taxonomy" id="1072105"/>
    <lineage>
        <taxon>Eukaryota</taxon>
        <taxon>Fungi</taxon>
        <taxon>Dikarya</taxon>
        <taxon>Ascomycota</taxon>
        <taxon>Saccharomycotina</taxon>
        <taxon>Saccharomycetes</taxon>
        <taxon>Saccharomycetales</taxon>
        <taxon>Saccharomycetaceae</taxon>
        <taxon>Lachancea</taxon>
    </lineage>
</organism>
<dbReference type="GO" id="GO:0005783">
    <property type="term" value="C:endoplasmic reticulum"/>
    <property type="evidence" value="ECO:0007669"/>
    <property type="project" value="EnsemblFungi"/>
</dbReference>
<gene>
    <name evidence="3" type="ORF">LADA_0E11496G</name>
</gene>
<keyword evidence="2" id="KW-1133">Transmembrane helix</keyword>
<accession>A0A1G4JER9</accession>
<evidence type="ECO:0000256" key="2">
    <source>
        <dbReference type="SAM" id="Phobius"/>
    </source>
</evidence>
<dbReference type="Proteomes" id="UP000190274">
    <property type="component" value="Chromosome E"/>
</dbReference>
<evidence type="ECO:0000313" key="3">
    <source>
        <dbReference type="EMBL" id="SCU88677.1"/>
    </source>
</evidence>
<keyword evidence="2" id="KW-0812">Transmembrane</keyword>
<protein>
    <submittedName>
        <fullName evidence="3">LADA_0E11496g1_1</fullName>
    </submittedName>
</protein>
<sequence>MNLYAYFVVLFVVFAFILVLPLLSGTFSYKLHKPTSHNSHTSQESASSISRRQKLREKLNITKEQNPLRIHLDAAASSSIPSRKYGIDSKTGPKRRTIAKFDNDPNTYDYDLAELIGEDEREEQRERELQFRQFAGKQQEVHESLV</sequence>